<keyword evidence="3" id="KW-0326">Glycosidase</keyword>
<dbReference type="PRINTS" id="PR00745">
    <property type="entry name" value="GLHYDRLASE39"/>
</dbReference>
<dbReference type="Pfam" id="PF01229">
    <property type="entry name" value="Glyco_hydro_39"/>
    <property type="match status" value="1"/>
</dbReference>
<feature type="active site" description="Proton donor" evidence="4">
    <location>
        <position position="294"/>
    </location>
</feature>
<dbReference type="GO" id="GO:0005975">
    <property type="term" value="P:carbohydrate metabolic process"/>
    <property type="evidence" value="ECO:0007669"/>
    <property type="project" value="InterPro"/>
</dbReference>
<dbReference type="PANTHER" id="PTHR12631:SF10">
    <property type="entry name" value="BETA-XYLOSIDASE-LIKE PROTEIN-RELATED"/>
    <property type="match status" value="1"/>
</dbReference>
<dbReference type="GO" id="GO:0004553">
    <property type="term" value="F:hydrolase activity, hydrolyzing O-glycosyl compounds"/>
    <property type="evidence" value="ECO:0007669"/>
    <property type="project" value="InterPro"/>
</dbReference>
<dbReference type="PANTHER" id="PTHR12631">
    <property type="entry name" value="ALPHA-L-IDURONIDASE"/>
    <property type="match status" value="1"/>
</dbReference>
<dbReference type="AlphaFoldDB" id="A0A4R4V0P0"/>
<evidence type="ECO:0000313" key="7">
    <source>
        <dbReference type="EMBL" id="TDC92699.1"/>
    </source>
</evidence>
<evidence type="ECO:0000256" key="2">
    <source>
        <dbReference type="ARBA" id="ARBA00022801"/>
    </source>
</evidence>
<protein>
    <submittedName>
        <fullName evidence="7">Xylan 1,4-beta-xylosidase</fullName>
    </submittedName>
</protein>
<dbReference type="InterPro" id="IPR000514">
    <property type="entry name" value="Glyco_hydro_39"/>
</dbReference>
<keyword evidence="2" id="KW-0378">Hydrolase</keyword>
<accession>A0A4R4V0P0</accession>
<evidence type="ECO:0000256" key="5">
    <source>
        <dbReference type="SAM" id="MobiDB-lite"/>
    </source>
</evidence>
<feature type="compositionally biased region" description="Basic and acidic residues" evidence="5">
    <location>
        <begin position="1"/>
        <end position="11"/>
    </location>
</feature>
<organism evidence="7 8">
    <name type="scientific">Nonomuraea deserti</name>
    <dbReference type="NCBI Taxonomy" id="1848322"/>
    <lineage>
        <taxon>Bacteria</taxon>
        <taxon>Bacillati</taxon>
        <taxon>Actinomycetota</taxon>
        <taxon>Actinomycetes</taxon>
        <taxon>Streptosporangiales</taxon>
        <taxon>Streptosporangiaceae</taxon>
        <taxon>Nonomuraea</taxon>
    </lineage>
</organism>
<dbReference type="Gene3D" id="2.60.40.10">
    <property type="entry name" value="Immunoglobulins"/>
    <property type="match status" value="1"/>
</dbReference>
<dbReference type="EMBL" id="SMKO01000194">
    <property type="protein sequence ID" value="TDC92699.1"/>
    <property type="molecule type" value="Genomic_DNA"/>
</dbReference>
<dbReference type="Gene3D" id="2.60.40.1500">
    <property type="entry name" value="Glycosyl hydrolase domain, family 39"/>
    <property type="match status" value="1"/>
</dbReference>
<dbReference type="SUPFAM" id="SSF51011">
    <property type="entry name" value="Glycosyl hydrolase domain"/>
    <property type="match status" value="1"/>
</dbReference>
<sequence length="601" mass="64287">MNTAAHRDWQDRIGQASGPASGGVTSQARHRPALVAPTGLRAVPGAGQVTLTWEPVPGAIGYLVHRDGAPITQPDVDVPAVPGCRYVDTGHGAAAYAVAALSAMDAVGPLSEAVPAAPLPAREGATASVRVDARRVTRTLPRPWAYMVGSEHLSYLLSADETGGRPIGAELSEALRVMHDELGVRAVRAHAVLCDDLGVYKEVDGRAVHDFSRVDEVYDKVMALGLRPIVELGYMPRDLAADPSKTVFGYEAVVSPPKDFEAWGDLVRALVEHLAGRYGIQELVDHWAFEVWNEPNLAVFWSGTPEEYFLLYDVTAAAVKNVHPGLRVGGPASAADGWVEELLAHVAGSGAALDFLSTHTYGNAPLDWRPALARHGRDVPVWWTEWGPTPTHFHGIGDGPFGAAFLLHGMKSAAGRIAALSHWVASDHFEELGRPPRLFHGGFGLLTVGNLRKPRFHALTLASRLGDLELAATLDGDVAGVEAWAARHDDGRIDVLVWNGTLNQAQAGGAPELSRTIELTVDGLDGPHTLTHHRIDHDHSNVEAVWRSMGGGAWPAEEQWDRLRAANTLDEAAPPSTVEGGPVTLTFDLPMPGVSLIELTP</sequence>
<dbReference type="InterPro" id="IPR051923">
    <property type="entry name" value="Glycosyl_Hydrolase_39"/>
</dbReference>
<feature type="domain" description="Glycosyl hydrolases family 39 N-terminal catalytic" evidence="6">
    <location>
        <begin position="129"/>
        <end position="579"/>
    </location>
</feature>
<dbReference type="SUPFAM" id="SSF51445">
    <property type="entry name" value="(Trans)glycosidases"/>
    <property type="match status" value="1"/>
</dbReference>
<reference evidence="7 8" key="1">
    <citation type="submission" date="2019-03" db="EMBL/GenBank/DDBJ databases">
        <title>Draft genome sequences of novel Actinobacteria.</title>
        <authorList>
            <person name="Sahin N."/>
            <person name="Ay H."/>
            <person name="Saygin H."/>
        </authorList>
    </citation>
    <scope>NUCLEOTIDE SEQUENCE [LARGE SCALE GENOMIC DNA]</scope>
    <source>
        <strain evidence="7 8">KC310</strain>
    </source>
</reference>
<dbReference type="RefSeq" id="WP_132604717.1">
    <property type="nucleotide sequence ID" value="NZ_SMKO01000194.1"/>
</dbReference>
<comment type="caution">
    <text evidence="7">The sequence shown here is derived from an EMBL/GenBank/DDBJ whole genome shotgun (WGS) entry which is preliminary data.</text>
</comment>
<evidence type="ECO:0000313" key="8">
    <source>
        <dbReference type="Proteomes" id="UP000295258"/>
    </source>
</evidence>
<evidence type="ECO:0000256" key="1">
    <source>
        <dbReference type="ARBA" id="ARBA00008875"/>
    </source>
</evidence>
<comment type="similarity">
    <text evidence="1">Belongs to the glycosyl hydrolase 39 family.</text>
</comment>
<name>A0A4R4V0P0_9ACTN</name>
<dbReference type="InterPro" id="IPR049165">
    <property type="entry name" value="GH39_as"/>
</dbReference>
<evidence type="ECO:0000256" key="4">
    <source>
        <dbReference type="PIRSR" id="PIRSR600514-1"/>
    </source>
</evidence>
<dbReference type="PROSITE" id="PS01027">
    <property type="entry name" value="GLYCOSYL_HYDROL_F39"/>
    <property type="match status" value="1"/>
</dbReference>
<evidence type="ECO:0000259" key="6">
    <source>
        <dbReference type="Pfam" id="PF01229"/>
    </source>
</evidence>
<dbReference type="Proteomes" id="UP000295258">
    <property type="component" value="Unassembled WGS sequence"/>
</dbReference>
<evidence type="ECO:0000256" key="3">
    <source>
        <dbReference type="ARBA" id="ARBA00023295"/>
    </source>
</evidence>
<dbReference type="InterPro" id="IPR049166">
    <property type="entry name" value="GH39_cat"/>
</dbReference>
<dbReference type="Gene3D" id="3.20.20.80">
    <property type="entry name" value="Glycosidases"/>
    <property type="match status" value="1"/>
</dbReference>
<proteinExistence type="inferred from homology"/>
<dbReference type="InterPro" id="IPR017853">
    <property type="entry name" value="GH"/>
</dbReference>
<gene>
    <name evidence="7" type="ORF">E1292_41530</name>
</gene>
<keyword evidence="8" id="KW-1185">Reference proteome</keyword>
<dbReference type="InterPro" id="IPR013783">
    <property type="entry name" value="Ig-like_fold"/>
</dbReference>
<feature type="region of interest" description="Disordered" evidence="5">
    <location>
        <begin position="1"/>
        <end position="28"/>
    </location>
</feature>